<dbReference type="PANTHER" id="PTHR45766">
    <property type="entry name" value="DNA ANNEALING HELICASE AND ENDONUCLEASE ZRANB3 FAMILY MEMBER"/>
    <property type="match status" value="1"/>
</dbReference>
<comment type="caution">
    <text evidence="6">The sequence shown here is derived from an EMBL/GenBank/DDBJ whole genome shotgun (WGS) entry which is preliminary data.</text>
</comment>
<gene>
    <name evidence="6" type="ORF">LCGC14_1770160</name>
</gene>
<keyword evidence="1" id="KW-0547">Nucleotide-binding</keyword>
<proteinExistence type="predicted"/>
<dbReference type="InterPro" id="IPR049730">
    <property type="entry name" value="SNF2/RAD54-like_C"/>
</dbReference>
<dbReference type="GO" id="GO:0031297">
    <property type="term" value="P:replication fork processing"/>
    <property type="evidence" value="ECO:0007669"/>
    <property type="project" value="TreeGrafter"/>
</dbReference>
<dbReference type="PANTHER" id="PTHR45766:SF3">
    <property type="entry name" value="DNA ANNEALING HELICASE AND ENDONUCLEASE ZRANB3"/>
    <property type="match status" value="1"/>
</dbReference>
<dbReference type="GO" id="GO:0016787">
    <property type="term" value="F:hydrolase activity"/>
    <property type="evidence" value="ECO:0007669"/>
    <property type="project" value="UniProtKB-KW"/>
</dbReference>
<accession>A0A0F9JDH5</accession>
<dbReference type="GO" id="GO:0043596">
    <property type="term" value="C:nuclear replication fork"/>
    <property type="evidence" value="ECO:0007669"/>
    <property type="project" value="TreeGrafter"/>
</dbReference>
<dbReference type="SMART" id="SM00490">
    <property type="entry name" value="HELICc"/>
    <property type="match status" value="1"/>
</dbReference>
<dbReference type="GO" id="GO:0006281">
    <property type="term" value="P:DNA repair"/>
    <property type="evidence" value="ECO:0007669"/>
    <property type="project" value="TreeGrafter"/>
</dbReference>
<organism evidence="6">
    <name type="scientific">marine sediment metagenome</name>
    <dbReference type="NCBI Taxonomy" id="412755"/>
    <lineage>
        <taxon>unclassified sequences</taxon>
        <taxon>metagenomes</taxon>
        <taxon>ecological metagenomes</taxon>
    </lineage>
</organism>
<evidence type="ECO:0000256" key="2">
    <source>
        <dbReference type="ARBA" id="ARBA00022801"/>
    </source>
</evidence>
<reference evidence="6" key="1">
    <citation type="journal article" date="2015" name="Nature">
        <title>Complex archaea that bridge the gap between prokaryotes and eukaryotes.</title>
        <authorList>
            <person name="Spang A."/>
            <person name="Saw J.H."/>
            <person name="Jorgensen S.L."/>
            <person name="Zaremba-Niedzwiedzka K."/>
            <person name="Martijn J."/>
            <person name="Lind A.E."/>
            <person name="van Eijk R."/>
            <person name="Schleper C."/>
            <person name="Guy L."/>
            <person name="Ettema T.J."/>
        </authorList>
    </citation>
    <scope>NUCLEOTIDE SEQUENCE</scope>
</reference>
<dbReference type="InterPro" id="IPR001650">
    <property type="entry name" value="Helicase_C-like"/>
</dbReference>
<dbReference type="AlphaFoldDB" id="A0A0F9JDH5"/>
<dbReference type="CDD" id="cd18793">
    <property type="entry name" value="SF2_C_SNF"/>
    <property type="match status" value="1"/>
</dbReference>
<feature type="domain" description="Helicase C-terminal" evidence="5">
    <location>
        <begin position="2"/>
        <end position="154"/>
    </location>
</feature>
<evidence type="ECO:0000313" key="6">
    <source>
        <dbReference type="EMBL" id="KKM03866.1"/>
    </source>
</evidence>
<name>A0A0F9JDH5_9ZZZZ</name>
<dbReference type="GO" id="GO:0005524">
    <property type="term" value="F:ATP binding"/>
    <property type="evidence" value="ECO:0007669"/>
    <property type="project" value="UniProtKB-KW"/>
</dbReference>
<evidence type="ECO:0000259" key="5">
    <source>
        <dbReference type="PROSITE" id="PS51194"/>
    </source>
</evidence>
<evidence type="ECO:0000256" key="4">
    <source>
        <dbReference type="ARBA" id="ARBA00022840"/>
    </source>
</evidence>
<dbReference type="InterPro" id="IPR027417">
    <property type="entry name" value="P-loop_NTPase"/>
</dbReference>
<dbReference type="Pfam" id="PF00271">
    <property type="entry name" value="Helicase_C"/>
    <property type="match status" value="1"/>
</dbReference>
<evidence type="ECO:0000256" key="3">
    <source>
        <dbReference type="ARBA" id="ARBA00022806"/>
    </source>
</evidence>
<sequence>MEIKDLLKSGEKLVIFAHHIFVINALMDVFKNIAVKIDGSVSAMQRDKNIQAFQTNKSIPLIIGNIQAMGILITLTAASNVVHVELPWTPGKLAQDEDRLHRITQTKSVTSYFLLARDTIEEKIIHILDRKQKISDQIIDGRLSEKESMLSELINDYLK</sequence>
<keyword evidence="2" id="KW-0378">Hydrolase</keyword>
<keyword evidence="3" id="KW-0347">Helicase</keyword>
<dbReference type="GO" id="GO:0004386">
    <property type="term" value="F:helicase activity"/>
    <property type="evidence" value="ECO:0007669"/>
    <property type="project" value="UniProtKB-KW"/>
</dbReference>
<evidence type="ECO:0000256" key="1">
    <source>
        <dbReference type="ARBA" id="ARBA00022741"/>
    </source>
</evidence>
<keyword evidence="4" id="KW-0067">ATP-binding</keyword>
<protein>
    <recommendedName>
        <fullName evidence="5">Helicase C-terminal domain-containing protein</fullName>
    </recommendedName>
</protein>
<dbReference type="EMBL" id="LAZR01016586">
    <property type="protein sequence ID" value="KKM03866.1"/>
    <property type="molecule type" value="Genomic_DNA"/>
</dbReference>
<dbReference type="PROSITE" id="PS51194">
    <property type="entry name" value="HELICASE_CTER"/>
    <property type="match status" value="1"/>
</dbReference>
<dbReference type="Gene3D" id="3.40.50.300">
    <property type="entry name" value="P-loop containing nucleotide triphosphate hydrolases"/>
    <property type="match status" value="1"/>
</dbReference>
<dbReference type="GO" id="GO:0004520">
    <property type="term" value="F:DNA endonuclease activity"/>
    <property type="evidence" value="ECO:0007669"/>
    <property type="project" value="TreeGrafter"/>
</dbReference>
<dbReference type="SUPFAM" id="SSF52540">
    <property type="entry name" value="P-loop containing nucleoside triphosphate hydrolases"/>
    <property type="match status" value="1"/>
</dbReference>